<feature type="region of interest" description="Disordered" evidence="14">
    <location>
        <begin position="421"/>
        <end position="440"/>
    </location>
</feature>
<dbReference type="Proteomes" id="UP000410492">
    <property type="component" value="Unassembled WGS sequence"/>
</dbReference>
<dbReference type="EMBL" id="CAACVG010008118">
    <property type="protein sequence ID" value="VEN48599.1"/>
    <property type="molecule type" value="Genomic_DNA"/>
</dbReference>
<evidence type="ECO:0000256" key="4">
    <source>
        <dbReference type="ARBA" id="ARBA00022475"/>
    </source>
</evidence>
<evidence type="ECO:0000256" key="10">
    <source>
        <dbReference type="ARBA" id="ARBA00023157"/>
    </source>
</evidence>
<evidence type="ECO:0000256" key="3">
    <source>
        <dbReference type="ARBA" id="ARBA00022473"/>
    </source>
</evidence>
<evidence type="ECO:0000256" key="15">
    <source>
        <dbReference type="SAM" id="Phobius"/>
    </source>
</evidence>
<dbReference type="GO" id="GO:0060070">
    <property type="term" value="P:canonical Wnt signaling pathway"/>
    <property type="evidence" value="ECO:0007669"/>
    <property type="project" value="TreeGrafter"/>
</dbReference>
<dbReference type="PRINTS" id="PR00489">
    <property type="entry name" value="FRIZZLED"/>
</dbReference>
<evidence type="ECO:0008006" key="21">
    <source>
        <dbReference type="Google" id="ProtNLM"/>
    </source>
</evidence>
<feature type="transmembrane region" description="Helical" evidence="15">
    <location>
        <begin position="234"/>
        <end position="256"/>
    </location>
</feature>
<dbReference type="GO" id="GO:0042813">
    <property type="term" value="F:Wnt receptor activity"/>
    <property type="evidence" value="ECO:0007669"/>
    <property type="project" value="TreeGrafter"/>
</dbReference>
<reference evidence="19 20" key="1">
    <citation type="submission" date="2019-01" db="EMBL/GenBank/DDBJ databases">
        <authorList>
            <person name="Sayadi A."/>
        </authorList>
    </citation>
    <scope>NUCLEOTIDE SEQUENCE [LARGE SCALE GENOMIC DNA]</scope>
</reference>
<dbReference type="InterPro" id="IPR020067">
    <property type="entry name" value="Frizzled_dom"/>
</dbReference>
<feature type="domain" description="FZ" evidence="17">
    <location>
        <begin position="32"/>
        <end position="157"/>
    </location>
</feature>
<feature type="domain" description="G-protein coupled receptors family 2 profile 2" evidence="18">
    <location>
        <begin position="232"/>
        <end position="388"/>
    </location>
</feature>
<comment type="subcellular location">
    <subcellularLocation>
        <location evidence="1">Cell membrane</location>
        <topology evidence="1">Multi-pass membrane protein</topology>
    </subcellularLocation>
</comment>
<keyword evidence="8 15" id="KW-1133">Transmembrane helix</keyword>
<dbReference type="Gene3D" id="1.10.2000.10">
    <property type="entry name" value="Frizzled cysteine-rich domain"/>
    <property type="match status" value="1"/>
</dbReference>
<evidence type="ECO:0000256" key="6">
    <source>
        <dbReference type="ARBA" id="ARBA00022692"/>
    </source>
</evidence>
<proteinExistence type="inferred from homology"/>
<keyword evidence="10 13" id="KW-1015">Disulfide bond</keyword>
<keyword evidence="4" id="KW-1003">Cell membrane</keyword>
<comment type="similarity">
    <text evidence="2">Belongs to the G-protein coupled receptor Fz/Smo family.</text>
</comment>
<keyword evidence="6 15" id="KW-0812">Transmembrane</keyword>
<evidence type="ECO:0000256" key="13">
    <source>
        <dbReference type="PROSITE-ProRule" id="PRU00090"/>
    </source>
</evidence>
<feature type="signal peptide" evidence="16">
    <location>
        <begin position="1"/>
        <end position="16"/>
    </location>
</feature>
<evidence type="ECO:0000256" key="5">
    <source>
        <dbReference type="ARBA" id="ARBA00022687"/>
    </source>
</evidence>
<dbReference type="GO" id="GO:0035567">
    <property type="term" value="P:non-canonical Wnt signaling pathway"/>
    <property type="evidence" value="ECO:0007669"/>
    <property type="project" value="TreeGrafter"/>
</dbReference>
<dbReference type="AlphaFoldDB" id="A0A653CL53"/>
<dbReference type="SUPFAM" id="SSF63501">
    <property type="entry name" value="Frizzled cysteine-rich domain"/>
    <property type="match status" value="1"/>
</dbReference>
<gene>
    <name evidence="19" type="ORF">CALMAC_LOCUS9987</name>
</gene>
<name>A0A653CL53_CALMS</name>
<evidence type="ECO:0000259" key="18">
    <source>
        <dbReference type="PROSITE" id="PS50261"/>
    </source>
</evidence>
<keyword evidence="3" id="KW-0217">Developmental protein</keyword>
<feature type="disulfide bond" evidence="13">
    <location>
        <begin position="45"/>
        <end position="91"/>
    </location>
</feature>
<evidence type="ECO:0000256" key="9">
    <source>
        <dbReference type="ARBA" id="ARBA00023136"/>
    </source>
</evidence>
<evidence type="ECO:0000256" key="16">
    <source>
        <dbReference type="SAM" id="SignalP"/>
    </source>
</evidence>
<accession>A0A653CL53</accession>
<dbReference type="InterPro" id="IPR000539">
    <property type="entry name" value="Frizzled/Smoothened_7TM"/>
</dbReference>
<evidence type="ECO:0000256" key="8">
    <source>
        <dbReference type="ARBA" id="ARBA00022989"/>
    </source>
</evidence>
<feature type="disulfide bond" evidence="13">
    <location>
        <begin position="37"/>
        <end position="98"/>
    </location>
</feature>
<evidence type="ECO:0000256" key="14">
    <source>
        <dbReference type="SAM" id="MobiDB-lite"/>
    </source>
</evidence>
<feature type="disulfide bond" evidence="13">
    <location>
        <begin position="112"/>
        <end position="136"/>
    </location>
</feature>
<keyword evidence="5" id="KW-0879">Wnt signaling pathway</keyword>
<dbReference type="InterPro" id="IPR036790">
    <property type="entry name" value="Frizzled_dom_sf"/>
</dbReference>
<dbReference type="InterPro" id="IPR017981">
    <property type="entry name" value="GPCR_2-like_7TM"/>
</dbReference>
<keyword evidence="12" id="KW-0325">Glycoprotein</keyword>
<evidence type="ECO:0000256" key="12">
    <source>
        <dbReference type="ARBA" id="ARBA00023180"/>
    </source>
</evidence>
<dbReference type="GO" id="GO:0017147">
    <property type="term" value="F:Wnt-protein binding"/>
    <property type="evidence" value="ECO:0007669"/>
    <property type="project" value="TreeGrafter"/>
</dbReference>
<dbReference type="Pfam" id="PF01392">
    <property type="entry name" value="Fz"/>
    <property type="match status" value="1"/>
</dbReference>
<keyword evidence="9 15" id="KW-0472">Membrane</keyword>
<dbReference type="GO" id="GO:0005886">
    <property type="term" value="C:plasma membrane"/>
    <property type="evidence" value="ECO:0007669"/>
    <property type="project" value="UniProtKB-SubCell"/>
</dbReference>
<feature type="transmembrane region" description="Helical" evidence="15">
    <location>
        <begin position="268"/>
        <end position="288"/>
    </location>
</feature>
<dbReference type="PANTHER" id="PTHR11309:SF47">
    <property type="entry name" value="FRIZZLED"/>
    <property type="match status" value="1"/>
</dbReference>
<evidence type="ECO:0000313" key="20">
    <source>
        <dbReference type="Proteomes" id="UP000410492"/>
    </source>
</evidence>
<keyword evidence="7 16" id="KW-0732">Signal</keyword>
<evidence type="ECO:0000256" key="1">
    <source>
        <dbReference type="ARBA" id="ARBA00004651"/>
    </source>
</evidence>
<dbReference type="Pfam" id="PF01534">
    <property type="entry name" value="Frizzled"/>
    <property type="match status" value="1"/>
</dbReference>
<evidence type="ECO:0000313" key="19">
    <source>
        <dbReference type="EMBL" id="VEN48599.1"/>
    </source>
</evidence>
<evidence type="ECO:0000259" key="17">
    <source>
        <dbReference type="PROSITE" id="PS50038"/>
    </source>
</evidence>
<keyword evidence="11" id="KW-0675">Receptor</keyword>
<sequence length="457" mass="52132">MLQLLSFTLLFSQCLSALHSSTRITDSEDSIPKHGKCQTITIPFCNNIPYNETYLPNILGHQTQDEAGMEVHQYFPLLKINCSVDIQFFLCSVFVPVCTILDRPLPPCRSLCLSARHGCEEFMNQFSFRWPDFLNCDNFPENPDNNIPDPDQLCVGQNKISVNNTTSAIENSYNHKQKNKTPYHGKDFGFVCPEQFKVPDVLEYSFKVGNKVEKNCGAPCHLMFFEAKRPFAKIWIGTWAFLCLLSCLFTVCTFLIDTNRFRYPERPIIFLSVCYMMVAVAYVIGFLAGDSIACREPYPSKQNVKTESTITQGTKYELCTILFMTLYFFSMASSIWWVVLTLTWFLAAGLKWGHEAIEANSQYFHLAAWAIPAIKTISILAMGKVDGDAFLRADPSDRLSGLRYHLPVVWVRLAVPHPDRDEARRHQNRQAGEVDDQDRSLLSSLHSARPYRTCVKN</sequence>
<dbReference type="SMART" id="SM01330">
    <property type="entry name" value="Frizzled"/>
    <property type="match status" value="1"/>
</dbReference>
<feature type="transmembrane region" description="Helical" evidence="15">
    <location>
        <begin position="321"/>
        <end position="347"/>
    </location>
</feature>
<protein>
    <recommendedName>
        <fullName evidence="21">Frizzled</fullName>
    </recommendedName>
</protein>
<evidence type="ECO:0000256" key="7">
    <source>
        <dbReference type="ARBA" id="ARBA00022729"/>
    </source>
</evidence>
<feature type="chain" id="PRO_5024835957" description="Frizzled" evidence="16">
    <location>
        <begin position="17"/>
        <end position="457"/>
    </location>
</feature>
<comment type="caution">
    <text evidence="13">Lacks conserved residue(s) required for the propagation of feature annotation.</text>
</comment>
<dbReference type="PROSITE" id="PS50038">
    <property type="entry name" value="FZ"/>
    <property type="match status" value="1"/>
</dbReference>
<dbReference type="FunFam" id="1.10.2000.10:FF:000016">
    <property type="entry name" value="Frizzled"/>
    <property type="match status" value="1"/>
</dbReference>
<organism evidence="19 20">
    <name type="scientific">Callosobruchus maculatus</name>
    <name type="common">Southern cowpea weevil</name>
    <name type="synonym">Pulse bruchid</name>
    <dbReference type="NCBI Taxonomy" id="64391"/>
    <lineage>
        <taxon>Eukaryota</taxon>
        <taxon>Metazoa</taxon>
        <taxon>Ecdysozoa</taxon>
        <taxon>Arthropoda</taxon>
        <taxon>Hexapoda</taxon>
        <taxon>Insecta</taxon>
        <taxon>Pterygota</taxon>
        <taxon>Neoptera</taxon>
        <taxon>Endopterygota</taxon>
        <taxon>Coleoptera</taxon>
        <taxon>Polyphaga</taxon>
        <taxon>Cucujiformia</taxon>
        <taxon>Chrysomeloidea</taxon>
        <taxon>Chrysomelidae</taxon>
        <taxon>Bruchinae</taxon>
        <taxon>Bruchini</taxon>
        <taxon>Callosobruchus</taxon>
    </lineage>
</organism>
<dbReference type="Gene3D" id="1.20.1070.10">
    <property type="entry name" value="Rhodopsin 7-helix transmembrane proteins"/>
    <property type="match status" value="1"/>
</dbReference>
<keyword evidence="20" id="KW-1185">Reference proteome</keyword>
<dbReference type="PANTHER" id="PTHR11309">
    <property type="entry name" value="FRIZZLED"/>
    <property type="match status" value="1"/>
</dbReference>
<evidence type="ECO:0000256" key="11">
    <source>
        <dbReference type="ARBA" id="ARBA00023170"/>
    </source>
</evidence>
<dbReference type="OrthoDB" id="10053709at2759"/>
<dbReference type="PROSITE" id="PS50261">
    <property type="entry name" value="G_PROTEIN_RECEP_F2_4"/>
    <property type="match status" value="1"/>
</dbReference>
<dbReference type="SMART" id="SM00063">
    <property type="entry name" value="FRI"/>
    <property type="match status" value="1"/>
</dbReference>
<dbReference type="InterPro" id="IPR015526">
    <property type="entry name" value="Frizzled/SFRP"/>
</dbReference>
<evidence type="ECO:0000256" key="2">
    <source>
        <dbReference type="ARBA" id="ARBA00008077"/>
    </source>
</evidence>